<dbReference type="InterPro" id="IPR006655">
    <property type="entry name" value="Mopterin_OxRdtase_prok_CS"/>
</dbReference>
<keyword evidence="3" id="KW-0500">Molybdenum</keyword>
<evidence type="ECO:0000259" key="8">
    <source>
        <dbReference type="PROSITE" id="PS51669"/>
    </source>
</evidence>
<dbReference type="InterPro" id="IPR050612">
    <property type="entry name" value="Prok_Mopterin_Oxidored"/>
</dbReference>
<dbReference type="SUPFAM" id="SSF53706">
    <property type="entry name" value="Formate dehydrogenase/DMSO reductase, domains 1-3"/>
    <property type="match status" value="1"/>
</dbReference>
<evidence type="ECO:0000313" key="9">
    <source>
        <dbReference type="EMBL" id="GGM14532.1"/>
    </source>
</evidence>
<dbReference type="Pfam" id="PF01568">
    <property type="entry name" value="Molydop_binding"/>
    <property type="match status" value="1"/>
</dbReference>
<keyword evidence="6" id="KW-0408">Iron</keyword>
<feature type="domain" description="4Fe-4S Mo/W bis-MGD-type" evidence="8">
    <location>
        <begin position="7"/>
        <end position="69"/>
    </location>
</feature>
<dbReference type="Pfam" id="PF04879">
    <property type="entry name" value="Molybdop_Fe4S4"/>
    <property type="match status" value="1"/>
</dbReference>
<keyword evidence="4" id="KW-0479">Metal-binding</keyword>
<evidence type="ECO:0000256" key="5">
    <source>
        <dbReference type="ARBA" id="ARBA00023002"/>
    </source>
</evidence>
<dbReference type="Gene3D" id="3.30.2070.10">
    <property type="entry name" value="Formate dehydrogenase/DMSO reductase"/>
    <property type="match status" value="1"/>
</dbReference>
<dbReference type="EMBL" id="BMOM01000020">
    <property type="protein sequence ID" value="GGM14532.1"/>
    <property type="molecule type" value="Genomic_DNA"/>
</dbReference>
<comment type="cofactor">
    <cofactor evidence="1">
        <name>Mo-bis(molybdopterin guanine dinucleotide)</name>
        <dbReference type="ChEBI" id="CHEBI:60539"/>
    </cofactor>
</comment>
<keyword evidence="7" id="KW-0411">Iron-sulfur</keyword>
<dbReference type="PANTHER" id="PTHR43742">
    <property type="entry name" value="TRIMETHYLAMINE-N-OXIDE REDUCTASE"/>
    <property type="match status" value="1"/>
</dbReference>
<dbReference type="InterPro" id="IPR037920">
    <property type="entry name" value="YoaE_C"/>
</dbReference>
<dbReference type="PROSITE" id="PS00490">
    <property type="entry name" value="MOLYBDOPTERIN_PROK_2"/>
    <property type="match status" value="1"/>
</dbReference>
<evidence type="ECO:0000256" key="1">
    <source>
        <dbReference type="ARBA" id="ARBA00001942"/>
    </source>
</evidence>
<accession>A0ABQ2GUX4</accession>
<dbReference type="Pfam" id="PF00384">
    <property type="entry name" value="Molybdopterin"/>
    <property type="match status" value="1"/>
</dbReference>
<dbReference type="SMART" id="SM00926">
    <property type="entry name" value="Molybdop_Fe4S4"/>
    <property type="match status" value="1"/>
</dbReference>
<dbReference type="Gene3D" id="3.40.228.10">
    <property type="entry name" value="Dimethylsulfoxide Reductase, domain 2"/>
    <property type="match status" value="1"/>
</dbReference>
<dbReference type="RefSeq" id="WP_188904591.1">
    <property type="nucleotide sequence ID" value="NZ_BMOM01000020.1"/>
</dbReference>
<proteinExistence type="inferred from homology"/>
<evidence type="ECO:0000256" key="7">
    <source>
        <dbReference type="ARBA" id="ARBA00023014"/>
    </source>
</evidence>
<evidence type="ECO:0000313" key="10">
    <source>
        <dbReference type="Proteomes" id="UP000661918"/>
    </source>
</evidence>
<dbReference type="InterPro" id="IPR006656">
    <property type="entry name" value="Mopterin_OxRdtase"/>
</dbReference>
<evidence type="ECO:0000256" key="2">
    <source>
        <dbReference type="ARBA" id="ARBA00010312"/>
    </source>
</evidence>
<gene>
    <name evidence="9" type="ORF">GCM10010841_23900</name>
</gene>
<comment type="caution">
    <text evidence="9">The sequence shown here is derived from an EMBL/GenBank/DDBJ whole genome shotgun (WGS) entry which is preliminary data.</text>
</comment>
<sequence>MTASVSTRDVLLTCPLDCPDACRLRVTLGRGEDGQERMLKVTGDAAHPYTRGFACAKTVHYPARANHPERPLYPLRRVNPKTDAEPMFERVGWDTALDDIAARLRTLLDTRGPQSILRYNYAGTMGLMEGTHVHAFFRALGTPELDETICATAGTEAWALSYGARYAVDPADVRHARLIVLWGINSLSTHSHLTPELTAARKAGARIICVDPYRNRTAAYADTHLKIRPGSDAALALGVMHELFAHGWTDDAYIAEATQGIEELREATRGWTPQRTATTTGLSVQDVQDLARAIGTTRPTYIRVGYGMTRHEYGGTNLRAVTLISALTGDWRVPGGGCVLSSSGAFKLNRTQLGAAHLIREDTPHINMNAFSDALKPAAGLGATLIYNCNPAVVAPDSGGVRAGLQRDDLLVVVLEQAMTETARLADYVLPATTFAEHADVYTSYGHHWLGYNPAELEAPGETRPNSWVFQQLARRLGVTEPSVYWSMDDLLEAVLDSGHPYLTGITPERVKAEGSVRLNLPTPFLPYAHGAETPSGRVQLAPAPVHREAQAALNDAYPLRLLTPPAHHFLNSTYGNLPQLNRAEGGEPQLLMHPDDAQAAGLGDGEYAALESEVGRVQRRVRVTGATQPGVVVVEGTWWGLSAPDGQSINTLTAQTLTDLGGGSTFHNTRVRVRPAGAAPEGVASFRGGTSS</sequence>
<comment type="similarity">
    <text evidence="2">Belongs to the prokaryotic molybdopterin-containing oxidoreductase family.</text>
</comment>
<dbReference type="InterPro" id="IPR006657">
    <property type="entry name" value="MoPterin_dinucl-bd_dom"/>
</dbReference>
<evidence type="ECO:0000256" key="3">
    <source>
        <dbReference type="ARBA" id="ARBA00022505"/>
    </source>
</evidence>
<dbReference type="PANTHER" id="PTHR43742:SF6">
    <property type="entry name" value="OXIDOREDUCTASE YYAE-RELATED"/>
    <property type="match status" value="1"/>
</dbReference>
<name>A0ABQ2GUX4_9DEIO</name>
<dbReference type="CDD" id="cd02786">
    <property type="entry name" value="MopB_CT_3"/>
    <property type="match status" value="1"/>
</dbReference>
<dbReference type="InterPro" id="IPR009010">
    <property type="entry name" value="Asp_de-COase-like_dom_sf"/>
</dbReference>
<dbReference type="InterPro" id="IPR006963">
    <property type="entry name" value="Mopterin_OxRdtase_4Fe-4S_dom"/>
</dbReference>
<dbReference type="PROSITE" id="PS51669">
    <property type="entry name" value="4FE4S_MOW_BIS_MGD"/>
    <property type="match status" value="1"/>
</dbReference>
<keyword evidence="10" id="KW-1185">Reference proteome</keyword>
<dbReference type="SUPFAM" id="SSF50692">
    <property type="entry name" value="ADC-like"/>
    <property type="match status" value="1"/>
</dbReference>
<evidence type="ECO:0000256" key="4">
    <source>
        <dbReference type="ARBA" id="ARBA00022723"/>
    </source>
</evidence>
<dbReference type="Gene3D" id="2.20.25.90">
    <property type="entry name" value="ADC-like domains"/>
    <property type="match status" value="1"/>
</dbReference>
<dbReference type="Proteomes" id="UP000661918">
    <property type="component" value="Unassembled WGS sequence"/>
</dbReference>
<dbReference type="Gene3D" id="2.40.40.20">
    <property type="match status" value="1"/>
</dbReference>
<reference evidence="10" key="1">
    <citation type="journal article" date="2019" name="Int. J. Syst. Evol. Microbiol.">
        <title>The Global Catalogue of Microorganisms (GCM) 10K type strain sequencing project: providing services to taxonomists for standard genome sequencing and annotation.</title>
        <authorList>
            <consortium name="The Broad Institute Genomics Platform"/>
            <consortium name="The Broad Institute Genome Sequencing Center for Infectious Disease"/>
            <person name="Wu L."/>
            <person name="Ma J."/>
        </authorList>
    </citation>
    <scope>NUCLEOTIDE SEQUENCE [LARGE SCALE GENOMIC DNA]</scope>
    <source>
        <strain evidence="10">JCM 15443</strain>
    </source>
</reference>
<protein>
    <submittedName>
        <fullName evidence="9">Molybdopterin oxidoreductase</fullName>
    </submittedName>
</protein>
<evidence type="ECO:0000256" key="6">
    <source>
        <dbReference type="ARBA" id="ARBA00023004"/>
    </source>
</evidence>
<keyword evidence="5" id="KW-0560">Oxidoreductase</keyword>
<dbReference type="CDD" id="cd02766">
    <property type="entry name" value="MopB_3"/>
    <property type="match status" value="1"/>
</dbReference>
<organism evidence="9 10">
    <name type="scientific">Deinococcus aerophilus</name>
    <dbReference type="NCBI Taxonomy" id="522488"/>
    <lineage>
        <taxon>Bacteria</taxon>
        <taxon>Thermotogati</taxon>
        <taxon>Deinococcota</taxon>
        <taxon>Deinococci</taxon>
        <taxon>Deinococcales</taxon>
        <taxon>Deinococcaceae</taxon>
        <taxon>Deinococcus</taxon>
    </lineage>
</organism>
<dbReference type="Gene3D" id="3.40.50.740">
    <property type="match status" value="1"/>
</dbReference>